<dbReference type="InterPro" id="IPR039702">
    <property type="entry name" value="FPS1-like"/>
</dbReference>
<dbReference type="SUPFAM" id="SSF48576">
    <property type="entry name" value="Terpenoid synthases"/>
    <property type="match status" value="1"/>
</dbReference>
<dbReference type="Gene3D" id="1.10.600.10">
    <property type="entry name" value="Farnesyl Diphosphate Synthase"/>
    <property type="match status" value="1"/>
</dbReference>
<dbReference type="EnsemblMetazoa" id="CLYHEMT001136.1">
    <property type="protein sequence ID" value="CLYHEMP001136.1"/>
    <property type="gene ID" value="CLYHEMG001136"/>
</dbReference>
<keyword evidence="2 6" id="KW-0808">Transferase</keyword>
<evidence type="ECO:0000313" key="7">
    <source>
        <dbReference type="EnsemblMetazoa" id="CLYHEMP001136.1"/>
    </source>
</evidence>
<dbReference type="AlphaFoldDB" id="A0A7M5WI97"/>
<protein>
    <recommendedName>
        <fullName evidence="5">Farnesyl pyrophosphate synthase</fullName>
    </recommendedName>
</protein>
<dbReference type="InterPro" id="IPR008949">
    <property type="entry name" value="Isoprenoid_synthase_dom_sf"/>
</dbReference>
<dbReference type="GO" id="GO:0046872">
    <property type="term" value="F:metal ion binding"/>
    <property type="evidence" value="ECO:0007669"/>
    <property type="project" value="UniProtKB-KW"/>
</dbReference>
<reference evidence="7" key="1">
    <citation type="submission" date="2021-01" db="UniProtKB">
        <authorList>
            <consortium name="EnsemblMetazoa"/>
        </authorList>
    </citation>
    <scope>IDENTIFICATION</scope>
</reference>
<evidence type="ECO:0000256" key="6">
    <source>
        <dbReference type="RuleBase" id="RU004466"/>
    </source>
</evidence>
<dbReference type="Proteomes" id="UP000594262">
    <property type="component" value="Unplaced"/>
</dbReference>
<dbReference type="Pfam" id="PF00348">
    <property type="entry name" value="polyprenyl_synt"/>
    <property type="match status" value="1"/>
</dbReference>
<evidence type="ECO:0000256" key="4">
    <source>
        <dbReference type="ARBA" id="ARBA00022842"/>
    </source>
</evidence>
<evidence type="ECO:0000256" key="5">
    <source>
        <dbReference type="ARBA" id="ARBA00034546"/>
    </source>
</evidence>
<keyword evidence="3" id="KW-0479">Metal-binding</keyword>
<comment type="cofactor">
    <cofactor evidence="1">
        <name>Mg(2+)</name>
        <dbReference type="ChEBI" id="CHEBI:18420"/>
    </cofactor>
</comment>
<sequence length="354" mass="41128">MARTSNDWKKKVEFYSEKFENAFPDIVNELVGDDEAKPELREAAARLRKSIEYNTFGGKRFHGLTVILTVDFLRNGKLSEDEIKKGIYLGWCFEILKAVFLIADDIMDGSELRRGRPCWHKKVGLVSINETYLMEQCIYALIEKHFKEESYLFELYKTFHRVSYLLVMGQELDMVTSEKIDGELNIDSFTEEKFQTIAKYKTGYSFFYLPVCLGFHVAKVTDPKIFTEAETILLELGEYFQVQNDYFDCYGDPSVTGKIGCDIEDAKCSWFITQALKKSNEEQKEILKANYGNDDVTSVAVVKEIYEILEMEKSYFTYKEKSHNSLQNLVQSLGSHFPKELFQFFVMKVFGRNT</sequence>
<name>A0A7M5WI97_9CNID</name>
<dbReference type="GO" id="GO:0004161">
    <property type="term" value="F:dimethylallyltranstransferase activity"/>
    <property type="evidence" value="ECO:0007669"/>
    <property type="project" value="TreeGrafter"/>
</dbReference>
<evidence type="ECO:0000256" key="3">
    <source>
        <dbReference type="ARBA" id="ARBA00022723"/>
    </source>
</evidence>
<keyword evidence="8" id="KW-1185">Reference proteome</keyword>
<dbReference type="SFLD" id="SFLDG01017">
    <property type="entry name" value="Polyprenyl_Transferase_Like"/>
    <property type="match status" value="1"/>
</dbReference>
<dbReference type="InterPro" id="IPR000092">
    <property type="entry name" value="Polyprenyl_synt"/>
</dbReference>
<dbReference type="OrthoDB" id="10257492at2759"/>
<dbReference type="GO" id="GO:0004337">
    <property type="term" value="F:(2E,6E)-farnesyl diphosphate synthase activity"/>
    <property type="evidence" value="ECO:0007669"/>
    <property type="project" value="TreeGrafter"/>
</dbReference>
<comment type="similarity">
    <text evidence="6">Belongs to the FPP/GGPP synthase family.</text>
</comment>
<keyword evidence="4" id="KW-0460">Magnesium</keyword>
<organism evidence="7 8">
    <name type="scientific">Clytia hemisphaerica</name>
    <dbReference type="NCBI Taxonomy" id="252671"/>
    <lineage>
        <taxon>Eukaryota</taxon>
        <taxon>Metazoa</taxon>
        <taxon>Cnidaria</taxon>
        <taxon>Hydrozoa</taxon>
        <taxon>Hydroidolina</taxon>
        <taxon>Leptothecata</taxon>
        <taxon>Obeliida</taxon>
        <taxon>Clytiidae</taxon>
        <taxon>Clytia</taxon>
    </lineage>
</organism>
<dbReference type="GO" id="GO:0005737">
    <property type="term" value="C:cytoplasm"/>
    <property type="evidence" value="ECO:0007669"/>
    <property type="project" value="TreeGrafter"/>
</dbReference>
<dbReference type="InterPro" id="IPR033749">
    <property type="entry name" value="Polyprenyl_synt_CS"/>
</dbReference>
<dbReference type="PANTHER" id="PTHR11525:SF0">
    <property type="entry name" value="FARNESYL PYROPHOSPHATE SYNTHASE"/>
    <property type="match status" value="1"/>
</dbReference>
<dbReference type="SFLD" id="SFLDS00005">
    <property type="entry name" value="Isoprenoid_Synthase_Type_I"/>
    <property type="match status" value="1"/>
</dbReference>
<dbReference type="PROSITE" id="PS00723">
    <property type="entry name" value="POLYPRENYL_SYNTHASE_1"/>
    <property type="match status" value="1"/>
</dbReference>
<dbReference type="PANTHER" id="PTHR11525">
    <property type="entry name" value="FARNESYL-PYROPHOSPHATE SYNTHETASE"/>
    <property type="match status" value="1"/>
</dbReference>
<evidence type="ECO:0000256" key="2">
    <source>
        <dbReference type="ARBA" id="ARBA00022679"/>
    </source>
</evidence>
<accession>A0A7M5WI97</accession>
<evidence type="ECO:0000256" key="1">
    <source>
        <dbReference type="ARBA" id="ARBA00001946"/>
    </source>
</evidence>
<evidence type="ECO:0000313" key="8">
    <source>
        <dbReference type="Proteomes" id="UP000594262"/>
    </source>
</evidence>
<proteinExistence type="inferred from homology"/>
<dbReference type="CDD" id="cd00685">
    <property type="entry name" value="Trans_IPPS_HT"/>
    <property type="match status" value="1"/>
</dbReference>
<dbReference type="GO" id="GO:0045337">
    <property type="term" value="P:farnesyl diphosphate biosynthetic process"/>
    <property type="evidence" value="ECO:0007669"/>
    <property type="project" value="TreeGrafter"/>
</dbReference>